<dbReference type="OrthoDB" id="9794815at2"/>
<keyword evidence="2" id="KW-0902">Two-component regulatory system</keyword>
<dbReference type="Pfam" id="PF00072">
    <property type="entry name" value="Response_reg"/>
    <property type="match status" value="1"/>
</dbReference>
<evidence type="ECO:0000256" key="3">
    <source>
        <dbReference type="PROSITE-ProRule" id="PRU00169"/>
    </source>
</evidence>
<reference evidence="5 6" key="1">
    <citation type="submission" date="2017-04" db="EMBL/GenBank/DDBJ databases">
        <authorList>
            <person name="Afonso C.L."/>
            <person name="Miller P.J."/>
            <person name="Scott M.A."/>
            <person name="Spackman E."/>
            <person name="Goraichik I."/>
            <person name="Dimitrov K.M."/>
            <person name="Suarez D.L."/>
            <person name="Swayne D.E."/>
        </authorList>
    </citation>
    <scope>NUCLEOTIDE SEQUENCE [LARGE SCALE GENOMIC DNA]</scope>
    <source>
        <strain evidence="5 6">DSM 3385</strain>
    </source>
</reference>
<dbReference type="PANTHER" id="PTHR44591">
    <property type="entry name" value="STRESS RESPONSE REGULATOR PROTEIN 1"/>
    <property type="match status" value="1"/>
</dbReference>
<accession>A0A1W2BEB8</accession>
<organism evidence="5 6">
    <name type="scientific">Desulfocicer vacuolatum DSM 3385</name>
    <dbReference type="NCBI Taxonomy" id="1121400"/>
    <lineage>
        <taxon>Bacteria</taxon>
        <taxon>Pseudomonadati</taxon>
        <taxon>Thermodesulfobacteriota</taxon>
        <taxon>Desulfobacteria</taxon>
        <taxon>Desulfobacterales</taxon>
        <taxon>Desulfobacteraceae</taxon>
        <taxon>Desulfocicer</taxon>
    </lineage>
</organism>
<feature type="modified residue" description="4-aspartylphosphate" evidence="3">
    <location>
        <position position="52"/>
    </location>
</feature>
<dbReference type="STRING" id="1121400.SAMN02746065_10825"/>
<dbReference type="EMBL" id="FWXY01000008">
    <property type="protein sequence ID" value="SMC71236.1"/>
    <property type="molecule type" value="Genomic_DNA"/>
</dbReference>
<name>A0A1W2BEB8_9BACT</name>
<keyword evidence="6" id="KW-1185">Reference proteome</keyword>
<dbReference type="GO" id="GO:0000160">
    <property type="term" value="P:phosphorelay signal transduction system"/>
    <property type="evidence" value="ECO:0007669"/>
    <property type="project" value="UniProtKB-KW"/>
</dbReference>
<evidence type="ECO:0000256" key="2">
    <source>
        <dbReference type="ARBA" id="ARBA00023012"/>
    </source>
</evidence>
<dbReference type="RefSeq" id="WP_084068429.1">
    <property type="nucleotide sequence ID" value="NZ_FWXY01000008.1"/>
</dbReference>
<evidence type="ECO:0000256" key="1">
    <source>
        <dbReference type="ARBA" id="ARBA00022553"/>
    </source>
</evidence>
<dbReference type="PROSITE" id="PS50110">
    <property type="entry name" value="RESPONSE_REGULATORY"/>
    <property type="match status" value="1"/>
</dbReference>
<dbReference type="AlphaFoldDB" id="A0A1W2BEB8"/>
<dbReference type="Proteomes" id="UP000192418">
    <property type="component" value="Unassembled WGS sequence"/>
</dbReference>
<dbReference type="InterPro" id="IPR001789">
    <property type="entry name" value="Sig_transdc_resp-reg_receiver"/>
</dbReference>
<evidence type="ECO:0000259" key="4">
    <source>
        <dbReference type="PROSITE" id="PS50110"/>
    </source>
</evidence>
<sequence length="121" mass="13281">MKKILIVDDSAFTRAIHKNILTAHDFSVIEAGGGGEALEILKSDSPHAVVLDLLMEDMDGMDVARKMLALDPDLVVVICSTDKQKYRQADAVDIGCRAFLPKPLNPEQLVETLNQHLTEPT</sequence>
<keyword evidence="1 3" id="KW-0597">Phosphoprotein</keyword>
<evidence type="ECO:0000313" key="5">
    <source>
        <dbReference type="EMBL" id="SMC71236.1"/>
    </source>
</evidence>
<dbReference type="PANTHER" id="PTHR44591:SF14">
    <property type="entry name" value="PROTEIN PILG"/>
    <property type="match status" value="1"/>
</dbReference>
<dbReference type="Gene3D" id="3.40.50.2300">
    <property type="match status" value="1"/>
</dbReference>
<feature type="domain" description="Response regulatory" evidence="4">
    <location>
        <begin position="3"/>
        <end position="117"/>
    </location>
</feature>
<dbReference type="SUPFAM" id="SSF52172">
    <property type="entry name" value="CheY-like"/>
    <property type="match status" value="1"/>
</dbReference>
<proteinExistence type="predicted"/>
<dbReference type="InterPro" id="IPR050595">
    <property type="entry name" value="Bact_response_regulator"/>
</dbReference>
<evidence type="ECO:0000313" key="6">
    <source>
        <dbReference type="Proteomes" id="UP000192418"/>
    </source>
</evidence>
<dbReference type="InterPro" id="IPR011006">
    <property type="entry name" value="CheY-like_superfamily"/>
</dbReference>
<protein>
    <submittedName>
        <fullName evidence="5">Two-component system, chemotaxis family, response regulator CheY</fullName>
    </submittedName>
</protein>
<dbReference type="SMART" id="SM00448">
    <property type="entry name" value="REC"/>
    <property type="match status" value="1"/>
</dbReference>
<gene>
    <name evidence="5" type="ORF">SAMN02746065_10825</name>
</gene>